<feature type="compositionally biased region" description="Low complexity" evidence="2">
    <location>
        <begin position="200"/>
        <end position="214"/>
    </location>
</feature>
<dbReference type="EMBL" id="PRFA01000025">
    <property type="protein sequence ID" value="PWU94718.1"/>
    <property type="molecule type" value="Genomic_DNA"/>
</dbReference>
<dbReference type="VEuPathDB" id="TriTrypDB:TcYC6_0048390"/>
<gene>
    <name evidence="3" type="ORF">C4B63_25g111</name>
</gene>
<organism evidence="3 4">
    <name type="scientific">Trypanosoma cruzi</name>
    <dbReference type="NCBI Taxonomy" id="5693"/>
    <lineage>
        <taxon>Eukaryota</taxon>
        <taxon>Discoba</taxon>
        <taxon>Euglenozoa</taxon>
        <taxon>Kinetoplastea</taxon>
        <taxon>Metakinetoplastina</taxon>
        <taxon>Trypanosomatida</taxon>
        <taxon>Trypanosomatidae</taxon>
        <taxon>Trypanosoma</taxon>
        <taxon>Schizotrypanum</taxon>
    </lineage>
</organism>
<dbReference type="SUPFAM" id="SSF54928">
    <property type="entry name" value="RNA-binding domain, RBD"/>
    <property type="match status" value="1"/>
</dbReference>
<dbReference type="VEuPathDB" id="TriTrypDB:BCY84_16883"/>
<sequence>MSSFQLFSRTCCCLFFAAPTVKMAMRRAVLLCSPLSPPSSFSPSSSSSSSAAAFFNGRSATVEEQKQTSDGGRDVDLALRLQDQLAKISEKVAHENDVIRQQATAFAMLQRQQVVLERRVVAVEEETVQMQQKIAETTRVASDVVLQHRNVEALVRQMEKLVLSHASSPKNTKPSSGTASQAEEAKSNASGVSTNPELMTTPSYTSPSFPSSASSIGNSAVAGMGAQISALNTRLEALQARIEQLTLEKLVLNNVQLHAQKLQKDQQQQQSLVEEAVSRVAAAAEEECGRGSGTGSGTVPTGHSTKSLATLLRNTGAFPFKDSTGATRVSSQKVLVRGVPVNFGASEVRDLFSCVGRVVSCVVRRMPVAPVATKARPHVSRYRSQQKQQEEKEAGEGETTDGPTSGGSAANFTTSAAEENERVFEVTYQKVEEAVRAILQLDEYQLHGKHILSVEPVVSADIVAAMQQLERELNRR</sequence>
<evidence type="ECO:0000256" key="2">
    <source>
        <dbReference type="SAM" id="MobiDB-lite"/>
    </source>
</evidence>
<protein>
    <recommendedName>
        <fullName evidence="5">RNA-binding protein</fullName>
    </recommendedName>
</protein>
<dbReference type="InterPro" id="IPR035979">
    <property type="entry name" value="RBD_domain_sf"/>
</dbReference>
<dbReference type="VEuPathDB" id="TriTrypDB:Tc_MARK_7702"/>
<evidence type="ECO:0008006" key="5">
    <source>
        <dbReference type="Google" id="ProtNLM"/>
    </source>
</evidence>
<feature type="region of interest" description="Disordered" evidence="2">
    <location>
        <begin position="164"/>
        <end position="214"/>
    </location>
</feature>
<dbReference type="VEuPathDB" id="TriTrypDB:C3747_24g307"/>
<feature type="compositionally biased region" description="Polar residues" evidence="2">
    <location>
        <begin position="401"/>
        <end position="414"/>
    </location>
</feature>
<evidence type="ECO:0000313" key="4">
    <source>
        <dbReference type="Proteomes" id="UP000246121"/>
    </source>
</evidence>
<proteinExistence type="predicted"/>
<comment type="caution">
    <text evidence="3">The sequence shown here is derived from an EMBL/GenBank/DDBJ whole genome shotgun (WGS) entry which is preliminary data.</text>
</comment>
<dbReference type="VEuPathDB" id="TriTrypDB:TcG_07320"/>
<feature type="coiled-coil region" evidence="1">
    <location>
        <begin position="228"/>
        <end position="279"/>
    </location>
</feature>
<dbReference type="InterPro" id="IPR012677">
    <property type="entry name" value="Nucleotide-bd_a/b_plait_sf"/>
</dbReference>
<dbReference type="VEuPathDB" id="TriTrypDB:C4B63_25g111"/>
<dbReference type="VEuPathDB" id="TriTrypDB:TcBrA4_0135030"/>
<dbReference type="Gene3D" id="3.30.70.330">
    <property type="match status" value="1"/>
</dbReference>
<evidence type="ECO:0000256" key="1">
    <source>
        <dbReference type="SAM" id="Coils"/>
    </source>
</evidence>
<feature type="compositionally biased region" description="Polar residues" evidence="2">
    <location>
        <begin position="165"/>
        <end position="198"/>
    </location>
</feature>
<evidence type="ECO:0000313" key="3">
    <source>
        <dbReference type="EMBL" id="PWU94718.1"/>
    </source>
</evidence>
<dbReference type="VEuPathDB" id="TriTrypDB:TcCLB.511317.70"/>
<dbReference type="GO" id="GO:0003676">
    <property type="term" value="F:nucleic acid binding"/>
    <property type="evidence" value="ECO:0007669"/>
    <property type="project" value="InterPro"/>
</dbReference>
<accession>A0A2V2VHM6</accession>
<dbReference type="AlphaFoldDB" id="A0A2V2VHM6"/>
<reference evidence="3 4" key="1">
    <citation type="journal article" date="2018" name="Microb. Genom.">
        <title>Expanding an expanded genome: long-read sequencing of Trypanosoma cruzi.</title>
        <authorList>
            <person name="Berna L."/>
            <person name="Rodriguez M."/>
            <person name="Chiribao M.L."/>
            <person name="Parodi-Talice A."/>
            <person name="Pita S."/>
            <person name="Rijo G."/>
            <person name="Alvarez-Valin F."/>
            <person name="Robello C."/>
        </authorList>
    </citation>
    <scope>NUCLEOTIDE SEQUENCE [LARGE SCALE GENOMIC DNA]</scope>
    <source>
        <strain evidence="3 4">Dm28c</strain>
    </source>
</reference>
<keyword evidence="1" id="KW-0175">Coiled coil</keyword>
<feature type="region of interest" description="Disordered" evidence="2">
    <location>
        <begin position="285"/>
        <end position="304"/>
    </location>
</feature>
<feature type="region of interest" description="Disordered" evidence="2">
    <location>
        <begin position="373"/>
        <end position="414"/>
    </location>
</feature>
<dbReference type="VEuPathDB" id="TriTrypDB:ECC02_001555"/>
<name>A0A2V2VHM6_TRYCR</name>
<dbReference type="VEuPathDB" id="TriTrypDB:TCSYLVIO_009029"/>
<dbReference type="Proteomes" id="UP000246121">
    <property type="component" value="Unassembled WGS sequence"/>
</dbReference>
<dbReference type="VEuPathDB" id="TriTrypDB:TcCL_NonESM02423"/>
<dbReference type="VEuPathDB" id="TriTrypDB:TCDM_09078"/>